<dbReference type="SUPFAM" id="SSF49785">
    <property type="entry name" value="Galactose-binding domain-like"/>
    <property type="match status" value="1"/>
</dbReference>
<evidence type="ECO:0008006" key="3">
    <source>
        <dbReference type="Google" id="ProtNLM"/>
    </source>
</evidence>
<reference evidence="1 2" key="1">
    <citation type="submission" date="2016-03" db="EMBL/GenBank/DDBJ databases">
        <authorList>
            <person name="Sant'Anna F.H."/>
            <person name="Ambrosini A."/>
            <person name="Souza R."/>
            <person name="Bach E."/>
            <person name="Fernandes G."/>
            <person name="Balsanelli E."/>
            <person name="Baura V.A."/>
            <person name="Souza E.M."/>
            <person name="Passaglia L."/>
        </authorList>
    </citation>
    <scope>NUCLEOTIDE SEQUENCE [LARGE SCALE GENOMIC DNA]</scope>
    <source>
        <strain evidence="1 2">P26E</strain>
    </source>
</reference>
<comment type="caution">
    <text evidence="1">The sequence shown here is derived from an EMBL/GenBank/DDBJ whole genome shotgun (WGS) entry which is preliminary data.</text>
</comment>
<organism evidence="1 2">
    <name type="scientific">Paenibacillus helianthi</name>
    <dbReference type="NCBI Taxonomy" id="1349432"/>
    <lineage>
        <taxon>Bacteria</taxon>
        <taxon>Bacillati</taxon>
        <taxon>Bacillota</taxon>
        <taxon>Bacilli</taxon>
        <taxon>Bacillales</taxon>
        <taxon>Paenibacillaceae</taxon>
        <taxon>Paenibacillus</taxon>
    </lineage>
</organism>
<accession>A0ABX3EFC9</accession>
<evidence type="ECO:0000313" key="1">
    <source>
        <dbReference type="EMBL" id="OKP79969.1"/>
    </source>
</evidence>
<dbReference type="Gene3D" id="2.60.120.260">
    <property type="entry name" value="Galactose-binding domain-like"/>
    <property type="match status" value="1"/>
</dbReference>
<protein>
    <recommendedName>
        <fullName evidence="3">Secreted protein</fullName>
    </recommendedName>
</protein>
<keyword evidence="2" id="KW-1185">Reference proteome</keyword>
<dbReference type="Proteomes" id="UP000186058">
    <property type="component" value="Unassembled WGS sequence"/>
</dbReference>
<dbReference type="EMBL" id="LVWI01000088">
    <property type="protein sequence ID" value="OKP79969.1"/>
    <property type="molecule type" value="Genomic_DNA"/>
</dbReference>
<dbReference type="InterPro" id="IPR008979">
    <property type="entry name" value="Galactose-bd-like_sf"/>
</dbReference>
<name>A0ABX3EFC9_9BACL</name>
<gene>
    <name evidence="1" type="ORF">A3844_27770</name>
</gene>
<sequence length="62" mass="7125">MSCAAILWYIRASHCWRAFVAFPNNNTGNNPYEDTEAVIVQQTLYHDSYYPSYILLPVIPSV</sequence>
<proteinExistence type="predicted"/>
<evidence type="ECO:0000313" key="2">
    <source>
        <dbReference type="Proteomes" id="UP000186058"/>
    </source>
</evidence>